<comment type="similarity">
    <text evidence="8">Belongs to the radical SAM superfamily. Lipoyl synthase family.</text>
</comment>
<dbReference type="HAMAP" id="MF_00206">
    <property type="entry name" value="Lipoyl_synth"/>
    <property type="match status" value="1"/>
</dbReference>
<evidence type="ECO:0000256" key="4">
    <source>
        <dbReference type="ARBA" id="ARBA00022723"/>
    </source>
</evidence>
<keyword evidence="4 8" id="KW-0479">Metal-binding</keyword>
<dbReference type="InterPro" id="IPR013785">
    <property type="entry name" value="Aldolase_TIM"/>
</dbReference>
<evidence type="ECO:0000256" key="1">
    <source>
        <dbReference type="ARBA" id="ARBA00022485"/>
    </source>
</evidence>
<dbReference type="Gene3D" id="3.20.20.70">
    <property type="entry name" value="Aldolase class I"/>
    <property type="match status" value="1"/>
</dbReference>
<dbReference type="PANTHER" id="PTHR10949:SF37">
    <property type="entry name" value="LIPOYL SYNTHASE, CHLOROPLASTIC"/>
    <property type="match status" value="1"/>
</dbReference>
<dbReference type="InterPro" id="IPR008990">
    <property type="entry name" value="Elect_transpt_acc-like_dom_sf"/>
</dbReference>
<dbReference type="PROSITE" id="PS51918">
    <property type="entry name" value="RADICAL_SAM"/>
    <property type="match status" value="1"/>
</dbReference>
<feature type="binding site" evidence="8">
    <location>
        <position position="71"/>
    </location>
    <ligand>
        <name>[4Fe-4S] cluster</name>
        <dbReference type="ChEBI" id="CHEBI:49883"/>
        <label>1</label>
    </ligand>
</feature>
<keyword evidence="8" id="KW-0496">Mitochondrion</keyword>
<dbReference type="PANTHER" id="PTHR10949">
    <property type="entry name" value="LIPOYL SYNTHASE"/>
    <property type="match status" value="1"/>
</dbReference>
<dbReference type="InterPro" id="IPR006638">
    <property type="entry name" value="Elp3/MiaA/NifB-like_rSAM"/>
</dbReference>
<dbReference type="Proteomes" id="UP000824890">
    <property type="component" value="Unassembled WGS sequence"/>
</dbReference>
<dbReference type="Pfam" id="PF04055">
    <property type="entry name" value="Radical_SAM"/>
    <property type="match status" value="1"/>
</dbReference>
<proteinExistence type="inferred from homology"/>
<dbReference type="InterPro" id="IPR003698">
    <property type="entry name" value="Lipoyl_synth"/>
</dbReference>
<comment type="catalytic activity">
    <reaction evidence="7 8">
        <text>[[Fe-S] cluster scaffold protein carrying a second [4Fe-4S](2+) cluster] + N(6)-octanoyl-L-lysyl-[protein] + 2 oxidized [2Fe-2S]-[ferredoxin] + 2 S-adenosyl-L-methionine + 4 H(+) = [[Fe-S] cluster scaffold protein] + N(6)-[(R)-dihydrolipoyl]-L-lysyl-[protein] + 4 Fe(3+) + 2 hydrogen sulfide + 2 5'-deoxyadenosine + 2 L-methionine + 2 reduced [2Fe-2S]-[ferredoxin]</text>
        <dbReference type="Rhea" id="RHEA:16585"/>
        <dbReference type="Rhea" id="RHEA-COMP:9928"/>
        <dbReference type="Rhea" id="RHEA-COMP:10000"/>
        <dbReference type="Rhea" id="RHEA-COMP:10001"/>
        <dbReference type="Rhea" id="RHEA-COMP:10475"/>
        <dbReference type="Rhea" id="RHEA-COMP:14568"/>
        <dbReference type="Rhea" id="RHEA-COMP:14569"/>
        <dbReference type="ChEBI" id="CHEBI:15378"/>
        <dbReference type="ChEBI" id="CHEBI:17319"/>
        <dbReference type="ChEBI" id="CHEBI:29034"/>
        <dbReference type="ChEBI" id="CHEBI:29919"/>
        <dbReference type="ChEBI" id="CHEBI:33722"/>
        <dbReference type="ChEBI" id="CHEBI:33737"/>
        <dbReference type="ChEBI" id="CHEBI:33738"/>
        <dbReference type="ChEBI" id="CHEBI:57844"/>
        <dbReference type="ChEBI" id="CHEBI:59789"/>
        <dbReference type="ChEBI" id="CHEBI:78809"/>
        <dbReference type="ChEBI" id="CHEBI:83100"/>
        <dbReference type="EC" id="2.8.1.8"/>
    </reaction>
</comment>
<evidence type="ECO:0000313" key="11">
    <source>
        <dbReference type="Proteomes" id="UP000824890"/>
    </source>
</evidence>
<keyword evidence="3 8" id="KW-0949">S-adenosyl-L-methionine</keyword>
<dbReference type="InterPro" id="IPR004207">
    <property type="entry name" value="Fd_thioredoxin_Rdtase_alpha"/>
</dbReference>
<dbReference type="InterPro" id="IPR007197">
    <property type="entry name" value="rSAM"/>
</dbReference>
<dbReference type="NCBIfam" id="NF009544">
    <property type="entry name" value="PRK12928.1"/>
    <property type="match status" value="1"/>
</dbReference>
<evidence type="ECO:0000259" key="9">
    <source>
        <dbReference type="PROSITE" id="PS51918"/>
    </source>
</evidence>
<comment type="caution">
    <text evidence="10">The sequence shown here is derived from an EMBL/GenBank/DDBJ whole genome shotgun (WGS) entry which is preliminary data.</text>
</comment>
<dbReference type="NCBIfam" id="NF004019">
    <property type="entry name" value="PRK05481.1"/>
    <property type="match status" value="1"/>
</dbReference>
<dbReference type="SMART" id="SM00729">
    <property type="entry name" value="Elp3"/>
    <property type="match status" value="1"/>
</dbReference>
<dbReference type="SUPFAM" id="SSF50090">
    <property type="entry name" value="Electron transport accessory proteins"/>
    <property type="match status" value="1"/>
</dbReference>
<name>A0ABQ8A5Y6_BRANA</name>
<keyword evidence="5 8" id="KW-0408">Iron</keyword>
<comment type="function">
    <text evidence="8">Catalyzes the radical-mediated insertion of two sulfur atoms into the C-6 and C-8 positions of the octanoyl moiety bound to the lipoyl domains of lipoate-dependent enzymes, thereby converting the octanoylated domains into lipoylated derivatives.</text>
</comment>
<dbReference type="InterPro" id="IPR058240">
    <property type="entry name" value="rSAM_sf"/>
</dbReference>
<gene>
    <name evidence="10" type="ORF">HID58_050369</name>
</gene>
<feature type="binding site" evidence="8">
    <location>
        <position position="87"/>
    </location>
    <ligand>
        <name>[4Fe-4S] cluster</name>
        <dbReference type="ChEBI" id="CHEBI:49883"/>
        <label>2</label>
        <note>4Fe-4S-S-AdoMet</note>
    </ligand>
</feature>
<evidence type="ECO:0000256" key="8">
    <source>
        <dbReference type="HAMAP-Rule" id="MF_03123"/>
    </source>
</evidence>
<dbReference type="InterPro" id="IPR031691">
    <property type="entry name" value="LIAS_N"/>
</dbReference>
<evidence type="ECO:0000256" key="6">
    <source>
        <dbReference type="ARBA" id="ARBA00023014"/>
    </source>
</evidence>
<comment type="cofactor">
    <cofactor evidence="8">
        <name>[4Fe-4S] cluster</name>
        <dbReference type="ChEBI" id="CHEBI:49883"/>
    </cofactor>
    <text evidence="8">Binds 2 [4Fe-4S] clusters per subunit. One cluster is coordinated with 3 cysteines and an exchangeable S-adenosyl-L-methionine.</text>
</comment>
<keyword evidence="11" id="KW-1185">Reference proteome</keyword>
<feature type="binding site" evidence="8">
    <location>
        <position position="76"/>
    </location>
    <ligand>
        <name>[4Fe-4S] cluster</name>
        <dbReference type="ChEBI" id="CHEBI:49883"/>
        <label>1</label>
    </ligand>
</feature>
<protein>
    <recommendedName>
        <fullName evidence="8">Lipoyl synthase, mitochondrial</fullName>
        <ecNumber evidence="8">2.8.1.8</ecNumber>
    </recommendedName>
    <alternativeName>
        <fullName evidence="8">Lipoate synthase</fullName>
        <shortName evidence="8">LS</shortName>
        <shortName evidence="8">Lip-syn</shortName>
    </alternativeName>
    <alternativeName>
        <fullName evidence="8">Lipoic acid synthase</fullName>
    </alternativeName>
</protein>
<dbReference type="Gene3D" id="2.30.30.50">
    <property type="match status" value="1"/>
</dbReference>
<reference evidence="10 11" key="1">
    <citation type="submission" date="2021-05" db="EMBL/GenBank/DDBJ databases">
        <title>Genome Assembly of Synthetic Allotetraploid Brassica napus Reveals Homoeologous Exchanges between Subgenomes.</title>
        <authorList>
            <person name="Davis J.T."/>
        </authorList>
    </citation>
    <scope>NUCLEOTIDE SEQUENCE [LARGE SCALE GENOMIC DNA]</scope>
    <source>
        <strain evidence="11">cv. Da-Ae</strain>
        <tissue evidence="10">Seedling</tissue>
    </source>
</reference>
<comment type="subcellular location">
    <subcellularLocation>
        <location evidence="8">Mitochondrion</location>
    </subcellularLocation>
</comment>
<organism evidence="10 11">
    <name type="scientific">Brassica napus</name>
    <name type="common">Rape</name>
    <dbReference type="NCBI Taxonomy" id="3708"/>
    <lineage>
        <taxon>Eukaryota</taxon>
        <taxon>Viridiplantae</taxon>
        <taxon>Streptophyta</taxon>
        <taxon>Embryophyta</taxon>
        <taxon>Tracheophyta</taxon>
        <taxon>Spermatophyta</taxon>
        <taxon>Magnoliopsida</taxon>
        <taxon>eudicotyledons</taxon>
        <taxon>Gunneridae</taxon>
        <taxon>Pentapetalae</taxon>
        <taxon>rosids</taxon>
        <taxon>malvids</taxon>
        <taxon>Brassicales</taxon>
        <taxon>Brassicaceae</taxon>
        <taxon>Brassiceae</taxon>
        <taxon>Brassica</taxon>
    </lineage>
</organism>
<keyword evidence="1 8" id="KW-0004">4Fe-4S</keyword>
<keyword evidence="6 8" id="KW-0411">Iron-sulfur</keyword>
<sequence>MRTNAFSLSSEMESEVKKSDLYPGGMPKMGPFTGRDPNVKKPAWLRQKAPQGERFQEVKESLTRLKLNTVCEEAQCPNIGESLWFWCSIEEEKCWNGGGDGIATATIMVLGDTCTTSWGVDYIVITSVDRDDLPDGGSGHFAQTVKAMKRLKPDIMIECLTSDFRGDLEAVDSLVHSGLDVFAHNVETVKRLQRLVRDPRAGYEQSMSVLKHAKISKPGMITKTSIMLGLGETDEEIKETMADLRAIDVDILTLGQYLQPTPLHLTVKEYVTPEKFDFWKTYGESIGFRYVASGPLVRSSYRAGELFVKTMILSPAEMTSGFALSPAIIAAVRPPASQVRLFTDSVNGRKTIKASSSSSSSTSLSASSYGRSKCAFFSISRKNPRSKKIRCDVSVKSEADLTSLETEEDEKAKEKIGARVRVTAPLKVYHVVRVPEVELMGMEGSIKDYVVLWKGKRISANLPFKVQFVKEIEGRGPVKFFAHLKEDEFELIDE</sequence>
<accession>A0ABQ8A5Y6</accession>
<comment type="pathway">
    <text evidence="8">Protein modification; protein lipoylation via endogenous pathway; protein N(6)-(lipoyl)lysine from octanoyl-[acyl-carrier-protein]: step 2/2.</text>
</comment>
<evidence type="ECO:0000256" key="5">
    <source>
        <dbReference type="ARBA" id="ARBA00023004"/>
    </source>
</evidence>
<comment type="caution">
    <text evidence="8">Lacks conserved residue(s) required for the propagation of feature annotation.</text>
</comment>
<evidence type="ECO:0000256" key="3">
    <source>
        <dbReference type="ARBA" id="ARBA00022691"/>
    </source>
</evidence>
<keyword evidence="2 8" id="KW-0808">Transferase</keyword>
<dbReference type="Pfam" id="PF16881">
    <property type="entry name" value="LIAS_N"/>
    <property type="match status" value="1"/>
</dbReference>
<dbReference type="EC" id="2.8.1.8" evidence="8"/>
<evidence type="ECO:0000256" key="2">
    <source>
        <dbReference type="ARBA" id="ARBA00022679"/>
    </source>
</evidence>
<dbReference type="SUPFAM" id="SSF102114">
    <property type="entry name" value="Radical SAM enzymes"/>
    <property type="match status" value="1"/>
</dbReference>
<evidence type="ECO:0000256" key="7">
    <source>
        <dbReference type="ARBA" id="ARBA00047326"/>
    </source>
</evidence>
<evidence type="ECO:0000313" key="10">
    <source>
        <dbReference type="EMBL" id="KAH0887940.1"/>
    </source>
</evidence>
<dbReference type="EMBL" id="JAGKQM010000013">
    <property type="protein sequence ID" value="KAH0887940.1"/>
    <property type="molecule type" value="Genomic_DNA"/>
</dbReference>
<feature type="domain" description="Radical SAM core" evidence="9">
    <location>
        <begin position="57"/>
        <end position="289"/>
    </location>
</feature>
<feature type="binding site" evidence="8">
    <location>
        <position position="300"/>
    </location>
    <ligand>
        <name>[4Fe-4S] cluster</name>
        <dbReference type="ChEBI" id="CHEBI:49883"/>
        <label>1</label>
    </ligand>
</feature>
<dbReference type="Pfam" id="PF02941">
    <property type="entry name" value="FeThRed_A"/>
    <property type="match status" value="1"/>
</dbReference>
<feature type="binding site" evidence="8">
    <location>
        <position position="94"/>
    </location>
    <ligand>
        <name>[4Fe-4S] cluster</name>
        <dbReference type="ChEBI" id="CHEBI:49883"/>
        <label>2</label>
        <note>4Fe-4S-S-AdoMet</note>
    </ligand>
</feature>